<evidence type="ECO:0000256" key="6">
    <source>
        <dbReference type="SAM" id="MobiDB-lite"/>
    </source>
</evidence>
<organism evidence="9 10">
    <name type="scientific">Mycetomoellerius zeteki</name>
    <dbReference type="NCBI Taxonomy" id="64791"/>
    <lineage>
        <taxon>Eukaryota</taxon>
        <taxon>Metazoa</taxon>
        <taxon>Ecdysozoa</taxon>
        <taxon>Arthropoda</taxon>
        <taxon>Hexapoda</taxon>
        <taxon>Insecta</taxon>
        <taxon>Pterygota</taxon>
        <taxon>Neoptera</taxon>
        <taxon>Endopterygota</taxon>
        <taxon>Hymenoptera</taxon>
        <taxon>Apocrita</taxon>
        <taxon>Aculeata</taxon>
        <taxon>Formicoidea</taxon>
        <taxon>Formicidae</taxon>
        <taxon>Myrmicinae</taxon>
        <taxon>Mycetomoellerius</taxon>
    </lineage>
</organism>
<evidence type="ECO:0000256" key="5">
    <source>
        <dbReference type="RuleBase" id="RU367076"/>
    </source>
</evidence>
<dbReference type="PANTHER" id="PTHR12949">
    <property type="entry name" value="RNA POLYMERASE III DNA DIRECTED -RELATED"/>
    <property type="match status" value="1"/>
</dbReference>
<dbReference type="Proteomes" id="UP000075809">
    <property type="component" value="Unassembled WGS sequence"/>
</dbReference>
<reference evidence="9 10" key="1">
    <citation type="submission" date="2015-09" db="EMBL/GenBank/DDBJ databases">
        <title>Trachymyrmex zeteki WGS genome.</title>
        <authorList>
            <person name="Nygaard S."/>
            <person name="Hu H."/>
            <person name="Boomsma J."/>
            <person name="Zhang G."/>
        </authorList>
    </citation>
    <scope>NUCLEOTIDE SEQUENCE [LARGE SCALE GENOMIC DNA]</scope>
    <source>
        <strain evidence="9">Tzet28-1</strain>
        <tissue evidence="9">Whole body</tissue>
    </source>
</reference>
<comment type="subunit">
    <text evidence="5">Component of the RNA polymerase III (Pol III) complex consisting of 17 subunits.</text>
</comment>
<dbReference type="Pfam" id="PF22536">
    <property type="entry name" value="WHD_POLR3C"/>
    <property type="match status" value="1"/>
</dbReference>
<evidence type="ECO:0000256" key="4">
    <source>
        <dbReference type="ARBA" id="ARBA00023242"/>
    </source>
</evidence>
<feature type="compositionally biased region" description="Polar residues" evidence="6">
    <location>
        <begin position="66"/>
        <end position="75"/>
    </location>
</feature>
<dbReference type="InterPro" id="IPR008806">
    <property type="entry name" value="RNA_pol_III_Rpc82_C"/>
</dbReference>
<feature type="region of interest" description="Disordered" evidence="6">
    <location>
        <begin position="195"/>
        <end position="225"/>
    </location>
</feature>
<feature type="compositionally biased region" description="Basic and acidic residues" evidence="6">
    <location>
        <begin position="123"/>
        <end position="137"/>
    </location>
</feature>
<comment type="similarity">
    <text evidence="5">Belongs to the eukaryotic RPC3/POLR3C RNA polymerase subunit family.</text>
</comment>
<evidence type="ECO:0000313" key="10">
    <source>
        <dbReference type="Proteomes" id="UP000075809"/>
    </source>
</evidence>
<dbReference type="InterPro" id="IPR036388">
    <property type="entry name" value="WH-like_DNA-bd_sf"/>
</dbReference>
<dbReference type="AlphaFoldDB" id="A0A151XI39"/>
<keyword evidence="10" id="KW-1185">Reference proteome</keyword>
<keyword evidence="2 5" id="KW-0240">DNA-directed RNA polymerase</keyword>
<name>A0A151XI39_9HYME</name>
<feature type="region of interest" description="Disordered" evidence="6">
    <location>
        <begin position="123"/>
        <end position="167"/>
    </location>
</feature>
<comment type="function">
    <text evidence="5">DNA-dependent RNA polymerase catalyzes the transcription of DNA into RNA using the four ribonucleoside triphosphates as substrates. Specific core component of RNA polymerase III which synthesizes small RNAs, such as 5S rRNA and tRNAs.</text>
</comment>
<feature type="domain" description="DNA-directed RNA polymerase III subunit RPC3 winged-helix" evidence="8">
    <location>
        <begin position="678"/>
        <end position="752"/>
    </location>
</feature>
<dbReference type="Gene3D" id="6.10.140.1450">
    <property type="match status" value="1"/>
</dbReference>
<dbReference type="Pfam" id="PF05645">
    <property type="entry name" value="RNA_pol_Rpc82"/>
    <property type="match status" value="1"/>
</dbReference>
<feature type="compositionally biased region" description="Pro residues" evidence="6">
    <location>
        <begin position="322"/>
        <end position="332"/>
    </location>
</feature>
<accession>A0A151XI39</accession>
<evidence type="ECO:0000256" key="2">
    <source>
        <dbReference type="ARBA" id="ARBA00022478"/>
    </source>
</evidence>
<comment type="subcellular location">
    <subcellularLocation>
        <location evidence="1 5">Nucleus</location>
    </subcellularLocation>
</comment>
<dbReference type="InterPro" id="IPR055207">
    <property type="entry name" value="POLR3C_WHD"/>
</dbReference>
<dbReference type="GO" id="GO:0005666">
    <property type="term" value="C:RNA polymerase III complex"/>
    <property type="evidence" value="ECO:0007669"/>
    <property type="project" value="UniProtKB-UniRule"/>
</dbReference>
<feature type="compositionally biased region" description="Low complexity" evidence="6">
    <location>
        <begin position="138"/>
        <end position="150"/>
    </location>
</feature>
<feature type="domain" description="RNA polymerase III Rpc82 C -terminal" evidence="7">
    <location>
        <begin position="483"/>
        <end position="673"/>
    </location>
</feature>
<dbReference type="PANTHER" id="PTHR12949:SF0">
    <property type="entry name" value="DNA-DIRECTED RNA POLYMERASE III SUBUNIT RPC3"/>
    <property type="match status" value="1"/>
</dbReference>
<sequence length="860" mass="97094">MPRCSTSSAALPCHSDDTDLADFTRDARDELSYHITTNITRDFLLSTGAAKPPYRYRLEMAPPSPTNVLGGSSTPGEGDENPPVTCIMPMTHLALSPWRLSLVLTLIATCAIITESSMIRERRHIEDSSHRSGKEHTSYSQSTRLSSSTSPNKITAEPGRKVSHHLIGGHLKVDTKLRENGESLWDDGILMSAAGSGKEGKSNRGGDGGGSDDEDGKKTLSQQVKEGKYGLIQNEIYGNRPKRPGIISYLGNPEVPKDTIDNLGGLDEDEIWLAENHVLVLRGGKFPEHEQEGGQQQSGDGEQPKWPPIDDYKAPKRQVKIPPKPKVPPPFPVQLTEGGPVQIIGPNGTVEEISNSTLDYNKNPLYTKGLLPGEDSFFSIAPNGTVFTPDFEGNKTGTSLSAAWRVKEGLSVLIKFGFVTYHKNEDNLRVEYTIHQNKIIMMLRYPRYILFAKTYCGDEGEIMFEEILKSGYITASEVIIKTYKRIEQAPSNSTDESPSIPDLKNVFELLVKNQFLMNCTSFDTMSEDTEKPKYDLPNLDLLAISKSLEGQNVEFSDRKIYWKVNFDRFTQDLRDQTVISAVTRKFDKEAGELTRELINLMYLRTASWADTSNPIPYTEIKEQVKKLNYEVLERYIDQYLRLLEEDKTQFIKRVGDSGGGQYSVNMKNAFKELTWTTLENIVTERFGSKAARIFRQLVRYEVDVSLEQIQKLAMIPAKEAKFLTYSLSQENYIQTQELKKSGTSSGPTKLPYRFCIDLTKIVEMEIEHCYHALYNIITRREHESNSNKRMIEKQLRVQILSANLKEHGATEQQLADIAEMMTPSEIQQLEKAQNAMKKLAATEIQIDETLLILTTYFRYH</sequence>
<feature type="region of interest" description="Disordered" evidence="6">
    <location>
        <begin position="57"/>
        <end position="81"/>
    </location>
</feature>
<protein>
    <recommendedName>
        <fullName evidence="5">DNA-directed RNA polymerase III subunit RPC3</fullName>
        <shortName evidence="5">RNA polymerase III subunit C3</shortName>
    </recommendedName>
</protein>
<gene>
    <name evidence="9" type="ORF">ALC60_00896</name>
</gene>
<keyword evidence="3 5" id="KW-0804">Transcription</keyword>
<evidence type="ECO:0000256" key="1">
    <source>
        <dbReference type="ARBA" id="ARBA00004123"/>
    </source>
</evidence>
<dbReference type="GO" id="GO:0003697">
    <property type="term" value="F:single-stranded DNA binding"/>
    <property type="evidence" value="ECO:0007669"/>
    <property type="project" value="UniProtKB-UniRule"/>
</dbReference>
<evidence type="ECO:0000313" key="9">
    <source>
        <dbReference type="EMBL" id="KYQ60072.1"/>
    </source>
</evidence>
<dbReference type="EMBL" id="KQ982093">
    <property type="protein sequence ID" value="KYQ60072.1"/>
    <property type="molecule type" value="Genomic_DNA"/>
</dbReference>
<feature type="region of interest" description="Disordered" evidence="6">
    <location>
        <begin position="288"/>
        <end position="332"/>
    </location>
</feature>
<keyword evidence="4 5" id="KW-0539">Nucleus</keyword>
<dbReference type="Gene3D" id="1.10.10.10">
    <property type="entry name" value="Winged helix-like DNA-binding domain superfamily/Winged helix DNA-binding domain"/>
    <property type="match status" value="3"/>
</dbReference>
<evidence type="ECO:0000259" key="7">
    <source>
        <dbReference type="Pfam" id="PF05645"/>
    </source>
</evidence>
<evidence type="ECO:0000259" key="8">
    <source>
        <dbReference type="Pfam" id="PF22536"/>
    </source>
</evidence>
<dbReference type="STRING" id="64791.A0A151XI39"/>
<dbReference type="InterPro" id="IPR039748">
    <property type="entry name" value="RPC3"/>
</dbReference>
<proteinExistence type="inferred from homology"/>
<dbReference type="GO" id="GO:0006351">
    <property type="term" value="P:DNA-templated transcription"/>
    <property type="evidence" value="ECO:0007669"/>
    <property type="project" value="InterPro"/>
</dbReference>
<evidence type="ECO:0000256" key="3">
    <source>
        <dbReference type="ARBA" id="ARBA00023163"/>
    </source>
</evidence>
<dbReference type="Pfam" id="PF20912">
    <property type="entry name" value="RPC3_helical"/>
    <property type="match status" value="1"/>
</dbReference>